<evidence type="ECO:0000313" key="2">
    <source>
        <dbReference type="Proteomes" id="UP000800096"/>
    </source>
</evidence>
<evidence type="ECO:0000313" key="1">
    <source>
        <dbReference type="EMBL" id="KAF1917150.1"/>
    </source>
</evidence>
<feature type="non-terminal residue" evidence="1">
    <location>
        <position position="1"/>
    </location>
</feature>
<accession>A0A6A5QQR0</accession>
<protein>
    <submittedName>
        <fullName evidence="1">Uncharacterized protein</fullName>
    </submittedName>
</protein>
<keyword evidence="2" id="KW-1185">Reference proteome</keyword>
<gene>
    <name evidence="1" type="ORF">BDU57DRAFT_257516</name>
</gene>
<dbReference type="Proteomes" id="UP000800096">
    <property type="component" value="Unassembled WGS sequence"/>
</dbReference>
<dbReference type="AlphaFoldDB" id="A0A6A5QQR0"/>
<organism evidence="1 2">
    <name type="scientific">Ampelomyces quisqualis</name>
    <name type="common">Powdery mildew agent</name>
    <dbReference type="NCBI Taxonomy" id="50730"/>
    <lineage>
        <taxon>Eukaryota</taxon>
        <taxon>Fungi</taxon>
        <taxon>Dikarya</taxon>
        <taxon>Ascomycota</taxon>
        <taxon>Pezizomycotina</taxon>
        <taxon>Dothideomycetes</taxon>
        <taxon>Pleosporomycetidae</taxon>
        <taxon>Pleosporales</taxon>
        <taxon>Pleosporineae</taxon>
        <taxon>Phaeosphaeriaceae</taxon>
        <taxon>Ampelomyces</taxon>
    </lineage>
</organism>
<dbReference type="EMBL" id="ML979135">
    <property type="protein sequence ID" value="KAF1917150.1"/>
    <property type="molecule type" value="Genomic_DNA"/>
</dbReference>
<name>A0A6A5QQR0_AMPQU</name>
<sequence>MRWVGRWEFWGLVSFYRFGILYWHGCKKGNGKSVVLYGDGKVSGWLKVLDWRWCIVVLLFVRDSFCTFLRCDCRSASFATINVLNSKSPHQANPNSTLRPSTLSQLGLSSHIHSSSQPSSTLLYRLSAHNSAPLIKCSSSRLTSPPEKRCTSQFAPWRIHMGKRHAHDGCFRLRGRGGLMSRSLNAMRL</sequence>
<proteinExistence type="predicted"/>
<reference evidence="1" key="1">
    <citation type="journal article" date="2020" name="Stud. Mycol.">
        <title>101 Dothideomycetes genomes: a test case for predicting lifestyles and emergence of pathogens.</title>
        <authorList>
            <person name="Haridas S."/>
            <person name="Albert R."/>
            <person name="Binder M."/>
            <person name="Bloem J."/>
            <person name="Labutti K."/>
            <person name="Salamov A."/>
            <person name="Andreopoulos B."/>
            <person name="Baker S."/>
            <person name="Barry K."/>
            <person name="Bills G."/>
            <person name="Bluhm B."/>
            <person name="Cannon C."/>
            <person name="Castanera R."/>
            <person name="Culley D."/>
            <person name="Daum C."/>
            <person name="Ezra D."/>
            <person name="Gonzalez J."/>
            <person name="Henrissat B."/>
            <person name="Kuo A."/>
            <person name="Liang C."/>
            <person name="Lipzen A."/>
            <person name="Lutzoni F."/>
            <person name="Magnuson J."/>
            <person name="Mondo S."/>
            <person name="Nolan M."/>
            <person name="Ohm R."/>
            <person name="Pangilinan J."/>
            <person name="Park H.-J."/>
            <person name="Ramirez L."/>
            <person name="Alfaro M."/>
            <person name="Sun H."/>
            <person name="Tritt A."/>
            <person name="Yoshinaga Y."/>
            <person name="Zwiers L.-H."/>
            <person name="Turgeon B."/>
            <person name="Goodwin S."/>
            <person name="Spatafora J."/>
            <person name="Crous P."/>
            <person name="Grigoriev I."/>
        </authorList>
    </citation>
    <scope>NUCLEOTIDE SEQUENCE</scope>
    <source>
        <strain evidence="1">HMLAC05119</strain>
    </source>
</reference>